<dbReference type="Pfam" id="PF13561">
    <property type="entry name" value="adh_short_C2"/>
    <property type="match status" value="1"/>
</dbReference>
<sequence length="247" mass="25406">MPACPLHGETDLSDPEPPSPASVALVIGFEGGIGSALVRELEASERFSRVIGLGRRSEPPLDLLDEASVAKAIGQAATAGELRLVIHAAGVLHGAGLTPEKSLSRIDPGAMALAFAVNATGPALVMKHLAPRLPRRGRCVFAALSARVGSIGDNRLGGWYAYRASKAALNQLVHTAAIELARRNPEALCVALHPGTVATGLSAPIVGEDARAQSPETAARKLLAVLDALPASATGGFFDAEGLTVPW</sequence>
<proteinExistence type="predicted"/>
<evidence type="ECO:0000313" key="1">
    <source>
        <dbReference type="EMBL" id="AWM76831.1"/>
    </source>
</evidence>
<reference evidence="2" key="1">
    <citation type="submission" date="2018-05" db="EMBL/GenBank/DDBJ databases">
        <title>Genome sequencing of Phenylobacterium sp. HYN0004.</title>
        <authorList>
            <person name="Yi H."/>
            <person name="Baek C."/>
        </authorList>
    </citation>
    <scope>NUCLEOTIDE SEQUENCE [LARGE SCALE GENOMIC DNA]</scope>
    <source>
        <strain evidence="2">HYN0004</strain>
    </source>
</reference>
<dbReference type="AlphaFoldDB" id="A0A2Z3HTX9"/>
<name>A0A2Z3HTX9_9CAUL</name>
<gene>
    <name evidence="1" type="ORF">HYN04_03080</name>
</gene>
<evidence type="ECO:0000313" key="2">
    <source>
        <dbReference type="Proteomes" id="UP000247763"/>
    </source>
</evidence>
<dbReference type="InterPro" id="IPR002347">
    <property type="entry name" value="SDR_fam"/>
</dbReference>
<dbReference type="InterPro" id="IPR036291">
    <property type="entry name" value="NAD(P)-bd_dom_sf"/>
</dbReference>
<accession>A0A2Z3HTX9</accession>
<dbReference type="KEGG" id="phb:HYN04_03080"/>
<organism evidence="1 2">
    <name type="scientific">Phenylobacterium parvum</name>
    <dbReference type="NCBI Taxonomy" id="2201350"/>
    <lineage>
        <taxon>Bacteria</taxon>
        <taxon>Pseudomonadati</taxon>
        <taxon>Pseudomonadota</taxon>
        <taxon>Alphaproteobacteria</taxon>
        <taxon>Caulobacterales</taxon>
        <taxon>Caulobacteraceae</taxon>
        <taxon>Phenylobacterium</taxon>
    </lineage>
</organism>
<dbReference type="InterPro" id="IPR051468">
    <property type="entry name" value="Fungal_SecMetab_SDRs"/>
</dbReference>
<dbReference type="GO" id="GO:0016491">
    <property type="term" value="F:oxidoreductase activity"/>
    <property type="evidence" value="ECO:0007669"/>
    <property type="project" value="TreeGrafter"/>
</dbReference>
<dbReference type="PANTHER" id="PTHR43544">
    <property type="entry name" value="SHORT-CHAIN DEHYDROGENASE/REDUCTASE"/>
    <property type="match status" value="1"/>
</dbReference>
<dbReference type="PRINTS" id="PR00081">
    <property type="entry name" value="GDHRDH"/>
</dbReference>
<dbReference type="EMBL" id="CP029479">
    <property type="protein sequence ID" value="AWM76831.1"/>
    <property type="molecule type" value="Genomic_DNA"/>
</dbReference>
<dbReference type="PANTHER" id="PTHR43544:SF12">
    <property type="entry name" value="NAD(P)-BINDING ROSSMANN-FOLD SUPERFAMILY PROTEIN"/>
    <property type="match status" value="1"/>
</dbReference>
<dbReference type="RefSeq" id="WP_110449400.1">
    <property type="nucleotide sequence ID" value="NZ_CP029479.1"/>
</dbReference>
<dbReference type="OrthoDB" id="9785826at2"/>
<dbReference type="SUPFAM" id="SSF51735">
    <property type="entry name" value="NAD(P)-binding Rossmann-fold domains"/>
    <property type="match status" value="1"/>
</dbReference>
<dbReference type="GO" id="GO:0005737">
    <property type="term" value="C:cytoplasm"/>
    <property type="evidence" value="ECO:0007669"/>
    <property type="project" value="TreeGrafter"/>
</dbReference>
<protein>
    <submittedName>
        <fullName evidence="1">C-factor</fullName>
    </submittedName>
</protein>
<dbReference type="Proteomes" id="UP000247763">
    <property type="component" value="Chromosome"/>
</dbReference>
<keyword evidence="2" id="KW-1185">Reference proteome</keyword>
<dbReference type="Gene3D" id="3.40.50.720">
    <property type="entry name" value="NAD(P)-binding Rossmann-like Domain"/>
    <property type="match status" value="1"/>
</dbReference>